<dbReference type="Proteomes" id="UP000028981">
    <property type="component" value="Unassembled WGS sequence"/>
</dbReference>
<accession>A0A087M3K3</accession>
<proteinExistence type="predicted"/>
<sequence length="85" mass="9461">MQTARIDHNSRVTHYVVQAYRKMGKKIVADEPKIATDERHCLRMAEAAAPRRHGVIAFSRTGDADTGDFDDPVILATHGEVPEMS</sequence>
<keyword evidence="2" id="KW-1185">Reference proteome</keyword>
<protein>
    <submittedName>
        <fullName evidence="1">Uncharacterized protein</fullName>
    </submittedName>
</protein>
<gene>
    <name evidence="1" type="ORF">JP75_07850</name>
</gene>
<reference evidence="1 2" key="1">
    <citation type="submission" date="2014-08" db="EMBL/GenBank/DDBJ databases">
        <authorList>
            <person name="Hassan Y.I."/>
            <person name="Lepp D."/>
            <person name="Zhou T."/>
        </authorList>
    </citation>
    <scope>NUCLEOTIDE SEQUENCE [LARGE SCALE GENOMIC DNA]</scope>
    <source>
        <strain evidence="1 2">IFO13584</strain>
    </source>
</reference>
<name>A0A087M3K3_9HYPH</name>
<dbReference type="RefSeq" id="WP_035081224.1">
    <property type="nucleotide sequence ID" value="NZ_JQGC01000006.1"/>
</dbReference>
<dbReference type="OrthoDB" id="7220707at2"/>
<comment type="caution">
    <text evidence="1">The sequence shown here is derived from an EMBL/GenBank/DDBJ whole genome shotgun (WGS) entry which is preliminary data.</text>
</comment>
<evidence type="ECO:0000313" key="1">
    <source>
        <dbReference type="EMBL" id="KFL31456.1"/>
    </source>
</evidence>
<evidence type="ECO:0000313" key="2">
    <source>
        <dbReference type="Proteomes" id="UP000028981"/>
    </source>
</evidence>
<organism evidence="1 2">
    <name type="scientific">Devosia riboflavina</name>
    <dbReference type="NCBI Taxonomy" id="46914"/>
    <lineage>
        <taxon>Bacteria</taxon>
        <taxon>Pseudomonadati</taxon>
        <taxon>Pseudomonadota</taxon>
        <taxon>Alphaproteobacteria</taxon>
        <taxon>Hyphomicrobiales</taxon>
        <taxon>Devosiaceae</taxon>
        <taxon>Devosia</taxon>
    </lineage>
</organism>
<dbReference type="AlphaFoldDB" id="A0A087M3K3"/>
<dbReference type="EMBL" id="JQGC01000006">
    <property type="protein sequence ID" value="KFL31456.1"/>
    <property type="molecule type" value="Genomic_DNA"/>
</dbReference>